<dbReference type="RefSeq" id="XP_005759980.1">
    <property type="nucleotide sequence ID" value="XM_005759923.1"/>
</dbReference>
<dbReference type="FunFam" id="1.10.238.10:FF:000178">
    <property type="entry name" value="Calmodulin-2 A"/>
    <property type="match status" value="1"/>
</dbReference>
<dbReference type="GeneID" id="17270030"/>
<sequence length="146" mass="15787">MVLIGKDAFDLFDASGSGTIDAEELWVVLRALGSEPEKAEIKAFVSEADKDGTGRIDFDGFTKVLLTKLAERPGPEDIQRAFRHFDRRGSGALTASDLRQIADEIGEDVDDAELAAMIAQSDPSGAGSVSQSDFEKVVTSYARRFD</sequence>
<dbReference type="HOGENOM" id="CLU_061288_2_0_1"/>
<dbReference type="EnsemblProtists" id="EOD07551">
    <property type="protein sequence ID" value="EOD07551"/>
    <property type="gene ID" value="EMIHUDRAFT_218538"/>
</dbReference>
<name>A0A0D3JLV1_EMIH1</name>
<keyword evidence="2" id="KW-0106">Calcium</keyword>
<dbReference type="GO" id="GO:0005509">
    <property type="term" value="F:calcium ion binding"/>
    <property type="evidence" value="ECO:0007669"/>
    <property type="project" value="InterPro"/>
</dbReference>
<evidence type="ECO:0000256" key="1">
    <source>
        <dbReference type="ARBA" id="ARBA00022737"/>
    </source>
</evidence>
<dbReference type="InterPro" id="IPR018247">
    <property type="entry name" value="EF_Hand_1_Ca_BS"/>
</dbReference>
<evidence type="ECO:0000313" key="5">
    <source>
        <dbReference type="Proteomes" id="UP000013827"/>
    </source>
</evidence>
<dbReference type="InterPro" id="IPR050230">
    <property type="entry name" value="CALM/Myosin/TropC-like"/>
</dbReference>
<dbReference type="SMART" id="SM00054">
    <property type="entry name" value="EFh"/>
    <property type="match status" value="4"/>
</dbReference>
<protein>
    <recommendedName>
        <fullName evidence="3">EF-hand domain-containing protein</fullName>
    </recommendedName>
</protein>
<dbReference type="PaxDb" id="2903-EOD07551"/>
<dbReference type="KEGG" id="ehx:EMIHUDRAFT_218538"/>
<dbReference type="CDD" id="cd00051">
    <property type="entry name" value="EFh"/>
    <property type="match status" value="1"/>
</dbReference>
<dbReference type="PANTHER" id="PTHR23048:SF59">
    <property type="entry name" value="EF-HAND SUPERFAMILY PROTEIN"/>
    <property type="match status" value="1"/>
</dbReference>
<reference evidence="4" key="2">
    <citation type="submission" date="2024-10" db="UniProtKB">
        <authorList>
            <consortium name="EnsemblProtists"/>
        </authorList>
    </citation>
    <scope>IDENTIFICATION</scope>
</reference>
<dbReference type="EnsemblProtists" id="EOD24486">
    <property type="protein sequence ID" value="EOD24486"/>
    <property type="gene ID" value="EMIHUDRAFT_238414"/>
</dbReference>
<dbReference type="InterPro" id="IPR002048">
    <property type="entry name" value="EF_hand_dom"/>
</dbReference>
<proteinExistence type="predicted"/>
<dbReference type="GeneID" id="17253701"/>
<dbReference type="eggNOG" id="KOG0028">
    <property type="taxonomic scope" value="Eukaryota"/>
</dbReference>
<dbReference type="Pfam" id="PF13499">
    <property type="entry name" value="EF-hand_7"/>
    <property type="match status" value="2"/>
</dbReference>
<keyword evidence="1" id="KW-0677">Repeat</keyword>
<dbReference type="AlphaFoldDB" id="A0A0D3JLV1"/>
<evidence type="ECO:0000256" key="2">
    <source>
        <dbReference type="ARBA" id="ARBA00022837"/>
    </source>
</evidence>
<dbReference type="GO" id="GO:0016460">
    <property type="term" value="C:myosin II complex"/>
    <property type="evidence" value="ECO:0007669"/>
    <property type="project" value="TreeGrafter"/>
</dbReference>
<keyword evidence="5" id="KW-1185">Reference proteome</keyword>
<evidence type="ECO:0000313" key="4">
    <source>
        <dbReference type="EnsemblProtists" id="EOD24486"/>
    </source>
</evidence>
<evidence type="ECO:0000259" key="3">
    <source>
        <dbReference type="PROSITE" id="PS50222"/>
    </source>
</evidence>
<dbReference type="PROSITE" id="PS00018">
    <property type="entry name" value="EF_HAND_1"/>
    <property type="match status" value="1"/>
</dbReference>
<dbReference type="PROSITE" id="PS50222">
    <property type="entry name" value="EF_HAND_2"/>
    <property type="match status" value="3"/>
</dbReference>
<accession>A0A0D3JLV1</accession>
<dbReference type="PANTHER" id="PTHR23048">
    <property type="entry name" value="MYOSIN LIGHT CHAIN 1, 3"/>
    <property type="match status" value="1"/>
</dbReference>
<feature type="domain" description="EF-hand" evidence="3">
    <location>
        <begin position="73"/>
        <end position="108"/>
    </location>
</feature>
<feature type="domain" description="EF-hand" evidence="3">
    <location>
        <begin position="6"/>
        <end position="35"/>
    </location>
</feature>
<dbReference type="InterPro" id="IPR011992">
    <property type="entry name" value="EF-hand-dom_pair"/>
</dbReference>
<organism evidence="4 5">
    <name type="scientific">Emiliania huxleyi (strain CCMP1516)</name>
    <dbReference type="NCBI Taxonomy" id="280463"/>
    <lineage>
        <taxon>Eukaryota</taxon>
        <taxon>Haptista</taxon>
        <taxon>Haptophyta</taxon>
        <taxon>Prymnesiophyceae</taxon>
        <taxon>Isochrysidales</taxon>
        <taxon>Noelaerhabdaceae</taxon>
        <taxon>Emiliania</taxon>
    </lineage>
</organism>
<feature type="domain" description="EF-hand" evidence="3">
    <location>
        <begin position="36"/>
        <end position="71"/>
    </location>
</feature>
<reference evidence="5" key="1">
    <citation type="journal article" date="2013" name="Nature">
        <title>Pan genome of the phytoplankton Emiliania underpins its global distribution.</title>
        <authorList>
            <person name="Read B.A."/>
            <person name="Kegel J."/>
            <person name="Klute M.J."/>
            <person name="Kuo A."/>
            <person name="Lefebvre S.C."/>
            <person name="Maumus F."/>
            <person name="Mayer C."/>
            <person name="Miller J."/>
            <person name="Monier A."/>
            <person name="Salamov A."/>
            <person name="Young J."/>
            <person name="Aguilar M."/>
            <person name="Claverie J.M."/>
            <person name="Frickenhaus S."/>
            <person name="Gonzalez K."/>
            <person name="Herman E.K."/>
            <person name="Lin Y.C."/>
            <person name="Napier J."/>
            <person name="Ogata H."/>
            <person name="Sarno A.F."/>
            <person name="Shmutz J."/>
            <person name="Schroeder D."/>
            <person name="de Vargas C."/>
            <person name="Verret F."/>
            <person name="von Dassow P."/>
            <person name="Valentin K."/>
            <person name="Van de Peer Y."/>
            <person name="Wheeler G."/>
            <person name="Dacks J.B."/>
            <person name="Delwiche C.F."/>
            <person name="Dyhrman S.T."/>
            <person name="Glockner G."/>
            <person name="John U."/>
            <person name="Richards T."/>
            <person name="Worden A.Z."/>
            <person name="Zhang X."/>
            <person name="Grigoriev I.V."/>
            <person name="Allen A.E."/>
            <person name="Bidle K."/>
            <person name="Borodovsky M."/>
            <person name="Bowler C."/>
            <person name="Brownlee C."/>
            <person name="Cock J.M."/>
            <person name="Elias M."/>
            <person name="Gladyshev V.N."/>
            <person name="Groth M."/>
            <person name="Guda C."/>
            <person name="Hadaegh A."/>
            <person name="Iglesias-Rodriguez M.D."/>
            <person name="Jenkins J."/>
            <person name="Jones B.M."/>
            <person name="Lawson T."/>
            <person name="Leese F."/>
            <person name="Lindquist E."/>
            <person name="Lobanov A."/>
            <person name="Lomsadze A."/>
            <person name="Malik S.B."/>
            <person name="Marsh M.E."/>
            <person name="Mackinder L."/>
            <person name="Mock T."/>
            <person name="Mueller-Roeber B."/>
            <person name="Pagarete A."/>
            <person name="Parker M."/>
            <person name="Probert I."/>
            <person name="Quesneville H."/>
            <person name="Raines C."/>
            <person name="Rensing S.A."/>
            <person name="Riano-Pachon D.M."/>
            <person name="Richier S."/>
            <person name="Rokitta S."/>
            <person name="Shiraiwa Y."/>
            <person name="Soanes D.M."/>
            <person name="van der Giezen M."/>
            <person name="Wahlund T.M."/>
            <person name="Williams B."/>
            <person name="Wilson W."/>
            <person name="Wolfe G."/>
            <person name="Wurch L.L."/>
        </authorList>
    </citation>
    <scope>NUCLEOTIDE SEQUENCE</scope>
</reference>
<dbReference type="Gene3D" id="1.10.238.10">
    <property type="entry name" value="EF-hand"/>
    <property type="match status" value="1"/>
</dbReference>
<dbReference type="KEGG" id="ehx:EMIHUDRAFT_238414"/>
<dbReference type="Proteomes" id="UP000013827">
    <property type="component" value="Unassembled WGS sequence"/>
</dbReference>
<dbReference type="STRING" id="2903.R1ENI8"/>
<dbReference type="RefSeq" id="XP_005776915.1">
    <property type="nucleotide sequence ID" value="XM_005776858.1"/>
</dbReference>
<dbReference type="SUPFAM" id="SSF47473">
    <property type="entry name" value="EF-hand"/>
    <property type="match status" value="1"/>
</dbReference>